<reference evidence="3 4" key="1">
    <citation type="journal article" date="2018" name="Int. J. Syst. Evol. Microbiol.">
        <title>Adhaeribacter swui sp. nov., isolated from wet mud.</title>
        <authorList>
            <person name="Kim D.U."/>
            <person name="Kim K.W."/>
            <person name="Kang M.S."/>
            <person name="Kim J.Y."/>
            <person name="Jang J.H."/>
            <person name="Kim M.K."/>
        </authorList>
    </citation>
    <scope>NUCLEOTIDE SEQUENCE [LARGE SCALE GENOMIC DNA]</scope>
    <source>
        <strain evidence="3 4">KCTC 52873</strain>
    </source>
</reference>
<feature type="region of interest" description="Disordered" evidence="1">
    <location>
        <begin position="142"/>
        <end position="171"/>
    </location>
</feature>
<evidence type="ECO:0000256" key="1">
    <source>
        <dbReference type="SAM" id="MobiDB-lite"/>
    </source>
</evidence>
<proteinExistence type="predicted"/>
<keyword evidence="2" id="KW-0812">Transmembrane</keyword>
<feature type="transmembrane region" description="Helical" evidence="2">
    <location>
        <begin position="54"/>
        <end position="76"/>
    </location>
</feature>
<feature type="compositionally biased region" description="Polar residues" evidence="1">
    <location>
        <begin position="151"/>
        <end position="161"/>
    </location>
</feature>
<sequence>MKKSSDNTNRPRKLEEVFRDGFEPAEVNPRASTWHHIEQELEVQQASYYKKRLVWYRSVAAASVSLLLVTLGYFWYDAQTRHQFNVPAATNNTVVQNNTTQNTESVASANQNTTSEEAKILKKSPVYESLVRQTPPAAQLARSVNRKNKKNNLPNTESNPEQIAKTPFQSPDRFFGFANRNKITDKTAAEKTTVGDNNAIVPENILAANPAQTATVPALPTDSATVLVAKNEPTLKTDSAGVFTAALMPEETKKKSVGSRWALGGGTGSQYFEQNIKFDNGPGLASASNLQAYSFSNVARNSITNTVEAASEEFNENTQSAFSFRAAIGANYRINDKWSIETGLNYAENKAQTLTSYIIYKRPAALNDFANIKPENAFVHDNSNNLNSDVTIPVTIFLARLTDTDLSNAQVTVDKVEPFNMYYRYRQLGVPVRMRYQQGRGKWFNFVQAGGAVNVLLQTSILSDSPKVPAVEYSLGHSSPFRKWYFTGLGSVGRGLKISEVWQVQGSLDLAYSFSTLALSPDQVPNLKQQKPYYVGFGVSSSYVIGKK</sequence>
<evidence type="ECO:0008006" key="5">
    <source>
        <dbReference type="Google" id="ProtNLM"/>
    </source>
</evidence>
<keyword evidence="2" id="KW-0472">Membrane</keyword>
<name>A0A7G7G7N1_9BACT</name>
<dbReference type="EMBL" id="CP055156">
    <property type="protein sequence ID" value="QNF33165.1"/>
    <property type="molecule type" value="Genomic_DNA"/>
</dbReference>
<organism evidence="3 4">
    <name type="scientific">Adhaeribacter swui</name>
    <dbReference type="NCBI Taxonomy" id="2086471"/>
    <lineage>
        <taxon>Bacteria</taxon>
        <taxon>Pseudomonadati</taxon>
        <taxon>Bacteroidota</taxon>
        <taxon>Cytophagia</taxon>
        <taxon>Cytophagales</taxon>
        <taxon>Hymenobacteraceae</taxon>
        <taxon>Adhaeribacter</taxon>
    </lineage>
</organism>
<dbReference type="SUPFAM" id="SSF56935">
    <property type="entry name" value="Porins"/>
    <property type="match status" value="1"/>
</dbReference>
<protein>
    <recommendedName>
        <fullName evidence="5">Outer membrane beta-barrel protein</fullName>
    </recommendedName>
</protein>
<dbReference type="Proteomes" id="UP000515237">
    <property type="component" value="Chromosome"/>
</dbReference>
<keyword evidence="2" id="KW-1133">Transmembrane helix</keyword>
<gene>
    <name evidence="3" type="ORF">HUW51_10665</name>
</gene>
<dbReference type="KEGG" id="aswu:HUW51_10665"/>
<dbReference type="RefSeq" id="WP_185274017.1">
    <property type="nucleotide sequence ID" value="NZ_CP055156.1"/>
</dbReference>
<evidence type="ECO:0000313" key="3">
    <source>
        <dbReference type="EMBL" id="QNF33165.1"/>
    </source>
</evidence>
<accession>A0A7G7G7N1</accession>
<evidence type="ECO:0000256" key="2">
    <source>
        <dbReference type="SAM" id="Phobius"/>
    </source>
</evidence>
<keyword evidence="4" id="KW-1185">Reference proteome</keyword>
<dbReference type="AlphaFoldDB" id="A0A7G7G7N1"/>
<evidence type="ECO:0000313" key="4">
    <source>
        <dbReference type="Proteomes" id="UP000515237"/>
    </source>
</evidence>